<feature type="binding site" evidence="5">
    <location>
        <position position="81"/>
    </location>
    <ligand>
        <name>3-dehydroquinate</name>
        <dbReference type="ChEBI" id="CHEBI:32364"/>
    </ligand>
</feature>
<evidence type="ECO:0000256" key="3">
    <source>
        <dbReference type="ARBA" id="ARBA00023239"/>
    </source>
</evidence>
<dbReference type="InterPro" id="IPR013785">
    <property type="entry name" value="Aldolase_TIM"/>
</dbReference>
<dbReference type="Proteomes" id="UP000673375">
    <property type="component" value="Unassembled WGS sequence"/>
</dbReference>
<dbReference type="InterPro" id="IPR050146">
    <property type="entry name" value="Type-I_3-dehydroquinase"/>
</dbReference>
<dbReference type="RefSeq" id="WP_209557531.1">
    <property type="nucleotide sequence ID" value="NZ_JAEDXU010000005.1"/>
</dbReference>
<keyword evidence="5" id="KW-0028">Amino-acid biosynthesis</keyword>
<evidence type="ECO:0000313" key="6">
    <source>
        <dbReference type="EMBL" id="MBP1046728.1"/>
    </source>
</evidence>
<comment type="catalytic activity">
    <reaction evidence="1 5">
        <text>3-dehydroquinate = 3-dehydroshikimate + H2O</text>
        <dbReference type="Rhea" id="RHEA:21096"/>
        <dbReference type="ChEBI" id="CHEBI:15377"/>
        <dbReference type="ChEBI" id="CHEBI:16630"/>
        <dbReference type="ChEBI" id="CHEBI:32364"/>
        <dbReference type="EC" id="4.2.1.10"/>
    </reaction>
</comment>
<feature type="binding site" evidence="5">
    <location>
        <position position="212"/>
    </location>
    <ligand>
        <name>3-dehydroquinate</name>
        <dbReference type="ChEBI" id="CHEBI:32364"/>
    </ligand>
</feature>
<dbReference type="PROSITE" id="PS01028">
    <property type="entry name" value="DEHYDROQUINASE_I"/>
    <property type="match status" value="1"/>
</dbReference>
<evidence type="ECO:0000256" key="1">
    <source>
        <dbReference type="ARBA" id="ARBA00001864"/>
    </source>
</evidence>
<feature type="binding site" evidence="5">
    <location>
        <position position="235"/>
    </location>
    <ligand>
        <name>3-dehydroquinate</name>
        <dbReference type="ChEBI" id="CHEBI:32364"/>
    </ligand>
</feature>
<dbReference type="CDD" id="cd00502">
    <property type="entry name" value="DHQase_I"/>
    <property type="match status" value="1"/>
</dbReference>
<sequence length="250" mass="27439">MKTVKVADVVIGEGLPKIIVPLVGRKEAEILAEAKTLAELDCDIIEWRIDFFEEVTNEKKVAELSKQLKDVLNKPLLVTFRTKKEGGELELPDAQYFSIYEEVIASGKADLIDVELFMPSEESAQLIAKAHEQGVKIVMCNHDFHATPEQAEIVNRLKMMQEKNADICKIAVMPQSPADVLTLLAATEEMKREHADRPLITMSMGALGMVSRVSGQTFGSDATFGAAAQASAPGQVPVGELRTILKVLKH</sequence>
<dbReference type="GO" id="GO:0003855">
    <property type="term" value="F:3-dehydroquinate dehydratase activity"/>
    <property type="evidence" value="ECO:0007669"/>
    <property type="project" value="UniProtKB-EC"/>
</dbReference>
<proteinExistence type="inferred from homology"/>
<organism evidence="6 7">
    <name type="scientific">Enterococcus larvae</name>
    <dbReference type="NCBI Taxonomy" id="2794352"/>
    <lineage>
        <taxon>Bacteria</taxon>
        <taxon>Bacillati</taxon>
        <taxon>Bacillota</taxon>
        <taxon>Bacilli</taxon>
        <taxon>Lactobacillales</taxon>
        <taxon>Enterococcaceae</taxon>
        <taxon>Enterococcus</taxon>
    </lineage>
</organism>
<dbReference type="SUPFAM" id="SSF51569">
    <property type="entry name" value="Aldolase"/>
    <property type="match status" value="1"/>
</dbReference>
<dbReference type="NCBIfam" id="TIGR01093">
    <property type="entry name" value="aroD"/>
    <property type="match status" value="1"/>
</dbReference>
<comment type="caution">
    <text evidence="6">The sequence shown here is derived from an EMBL/GenBank/DDBJ whole genome shotgun (WGS) entry which is preliminary data.</text>
</comment>
<gene>
    <name evidence="5" type="primary">aroD</name>
    <name evidence="6" type="ORF">I6N96_10670</name>
</gene>
<dbReference type="HAMAP" id="MF_00214">
    <property type="entry name" value="AroD"/>
    <property type="match status" value="1"/>
</dbReference>
<reference evidence="6 7" key="1">
    <citation type="submission" date="2020-12" db="EMBL/GenBank/DDBJ databases">
        <title>Vagococcus allomyrinae sp. nov. and Enterococcus lavae sp. nov., isolated from the larvae of Allomyrina dichotoma.</title>
        <authorList>
            <person name="Lee S.D."/>
        </authorList>
    </citation>
    <scope>NUCLEOTIDE SEQUENCE [LARGE SCALE GENOMIC DNA]</scope>
    <source>
        <strain evidence="6 7">BWM-S5</strain>
    </source>
</reference>
<comment type="similarity">
    <text evidence="5">Belongs to the type-I 3-dehydroquinase family.</text>
</comment>
<dbReference type="Gene3D" id="3.20.20.70">
    <property type="entry name" value="Aldolase class I"/>
    <property type="match status" value="1"/>
</dbReference>
<keyword evidence="2 5" id="KW-0057">Aromatic amino acid biosynthesis</keyword>
<keyword evidence="7" id="KW-1185">Reference proteome</keyword>
<feature type="active site" description="Proton donor/acceptor" evidence="5">
    <location>
        <position position="142"/>
    </location>
</feature>
<dbReference type="InterPro" id="IPR001381">
    <property type="entry name" value="DHquinase_I"/>
</dbReference>
<evidence type="ECO:0000256" key="5">
    <source>
        <dbReference type="HAMAP-Rule" id="MF_00214"/>
    </source>
</evidence>
<comment type="function">
    <text evidence="5">Involved in the third step of the chorismate pathway, which leads to the biosynthesis of aromatic amino acids. Catalyzes the cis-dehydration of 3-dehydroquinate (DHQ) and introduces the first double bond of the aromatic ring to yield 3-dehydroshikimate.</text>
</comment>
<dbReference type="Pfam" id="PF01487">
    <property type="entry name" value="DHquinase_I"/>
    <property type="match status" value="1"/>
</dbReference>
<comment type="subunit">
    <text evidence="5">Homodimer.</text>
</comment>
<dbReference type="PANTHER" id="PTHR43699">
    <property type="entry name" value="3-DEHYDROQUINATE DEHYDRATASE"/>
    <property type="match status" value="1"/>
</dbReference>
<evidence type="ECO:0000256" key="4">
    <source>
        <dbReference type="ARBA" id="ARBA00023270"/>
    </source>
</evidence>
<name>A0ABS4CJC9_9ENTE</name>
<feature type="binding site" evidence="5">
    <location>
        <begin position="46"/>
        <end position="48"/>
    </location>
    <ligand>
        <name>3-dehydroquinate</name>
        <dbReference type="ChEBI" id="CHEBI:32364"/>
    </ligand>
</feature>
<dbReference type="InterPro" id="IPR018508">
    <property type="entry name" value="3-dehydroquinate_DH_AS"/>
</dbReference>
<feature type="active site" description="Schiff-base intermediate with substrate" evidence="5">
    <location>
        <position position="169"/>
    </location>
</feature>
<comment type="pathway">
    <text evidence="5">Metabolic intermediate biosynthesis; chorismate biosynthesis; chorismate from D-erythrose 4-phosphate and phosphoenolpyruvate: step 3/7.</text>
</comment>
<keyword evidence="3 5" id="KW-0456">Lyase</keyword>
<accession>A0ABS4CJC9</accession>
<evidence type="ECO:0000256" key="2">
    <source>
        <dbReference type="ARBA" id="ARBA00023141"/>
    </source>
</evidence>
<comment type="caution">
    <text evidence="5">Lacks conserved residue(s) required for the propagation of feature annotation.</text>
</comment>
<keyword evidence="4 5" id="KW-0704">Schiff base</keyword>
<evidence type="ECO:0000313" key="7">
    <source>
        <dbReference type="Proteomes" id="UP000673375"/>
    </source>
</evidence>
<dbReference type="EMBL" id="JAEDXU010000005">
    <property type="protein sequence ID" value="MBP1046728.1"/>
    <property type="molecule type" value="Genomic_DNA"/>
</dbReference>
<dbReference type="EC" id="4.2.1.10" evidence="5"/>
<protein>
    <recommendedName>
        <fullName evidence="5">3-dehydroquinate dehydratase</fullName>
        <shortName evidence="5">3-dehydroquinase</shortName>
        <ecNumber evidence="5">4.2.1.10</ecNumber>
    </recommendedName>
    <alternativeName>
        <fullName evidence="5">Type I DHQase</fullName>
    </alternativeName>
    <alternativeName>
        <fullName evidence="5">Type I dehydroquinase</fullName>
        <shortName evidence="5">DHQ1</shortName>
    </alternativeName>
</protein>
<feature type="binding site" evidence="5">
    <location>
        <position position="231"/>
    </location>
    <ligand>
        <name>3-dehydroquinate</name>
        <dbReference type="ChEBI" id="CHEBI:32364"/>
    </ligand>
</feature>
<dbReference type="PANTHER" id="PTHR43699:SF1">
    <property type="entry name" value="3-DEHYDROQUINATE DEHYDRATASE"/>
    <property type="match status" value="1"/>
</dbReference>